<keyword evidence="4" id="KW-0511">Multifunctional enzyme</keyword>
<sequence>MAKNNNSKTQTAMATPNHVQNGNTAEIYFAGGCFWGTEHFFKQINGVLETSAGYANGKTANPGYEEVSTDKTGFAETVKVTYNPEVVNLELLLDLFFKTVDPTSLNQQGNDRGTRYRTGIYFTDKSALPVIQKAVDRLSKAYNKPVVIEIEPLQNFYAAEDYHQDYLDKNPGGYCHINPALFDLAKEANAPTTYTKKDDKTLRAELTKEQYDVTQHNATERAFDNVYWDEFREGIYVDITTGEPLFISTDKFESGCGWPSFSKPIDTSLIEEKNDRSYGMQRTEVRSKTGDAHLGHVFNDGPKDKGGLRYCINSASLKFIPKEEMEKQGYGKYISLLTPKKNAK</sequence>
<evidence type="ECO:0000313" key="12">
    <source>
        <dbReference type="EMBL" id="GEM50711.1"/>
    </source>
</evidence>
<evidence type="ECO:0000256" key="9">
    <source>
        <dbReference type="HAMAP-Rule" id="MF_01400"/>
    </source>
</evidence>
<dbReference type="SUPFAM" id="SSF51316">
    <property type="entry name" value="Mss4-like"/>
    <property type="match status" value="1"/>
</dbReference>
<comment type="similarity">
    <text evidence="9">Belongs to the MsrB Met sulfoxide reductase family.</text>
</comment>
<dbReference type="GO" id="GO:0033744">
    <property type="term" value="F:L-methionine:thioredoxin-disulfide S-oxidoreductase activity"/>
    <property type="evidence" value="ECO:0007669"/>
    <property type="project" value="RHEA"/>
</dbReference>
<feature type="active site" evidence="10">
    <location>
        <position position="33"/>
    </location>
</feature>
<dbReference type="InterPro" id="IPR011057">
    <property type="entry name" value="Mss4-like_sf"/>
</dbReference>
<dbReference type="GO" id="GO:0008113">
    <property type="term" value="F:peptide-methionine (S)-S-oxide reductase activity"/>
    <property type="evidence" value="ECO:0007669"/>
    <property type="project" value="UniProtKB-UniRule"/>
</dbReference>
<dbReference type="FunFam" id="2.170.150.20:FF:000003">
    <property type="entry name" value="Peptide methionine sulfoxide reductase MsrB"/>
    <property type="match status" value="1"/>
</dbReference>
<dbReference type="InterPro" id="IPR002579">
    <property type="entry name" value="Met_Sox_Rdtase_MsrB_dom"/>
</dbReference>
<evidence type="ECO:0000256" key="2">
    <source>
        <dbReference type="ARBA" id="ARBA00011017"/>
    </source>
</evidence>
<dbReference type="HAMAP" id="MF_01400">
    <property type="entry name" value="MsrB"/>
    <property type="match status" value="1"/>
</dbReference>
<comment type="catalytic activity">
    <reaction evidence="6 10">
        <text>L-methionyl-[protein] + [thioredoxin]-disulfide + H2O = L-methionyl-(S)-S-oxide-[protein] + [thioredoxin]-dithiol</text>
        <dbReference type="Rhea" id="RHEA:14217"/>
        <dbReference type="Rhea" id="RHEA-COMP:10698"/>
        <dbReference type="Rhea" id="RHEA-COMP:10700"/>
        <dbReference type="Rhea" id="RHEA-COMP:12313"/>
        <dbReference type="Rhea" id="RHEA-COMP:12315"/>
        <dbReference type="ChEBI" id="CHEBI:15377"/>
        <dbReference type="ChEBI" id="CHEBI:16044"/>
        <dbReference type="ChEBI" id="CHEBI:29950"/>
        <dbReference type="ChEBI" id="CHEBI:44120"/>
        <dbReference type="ChEBI" id="CHEBI:50058"/>
        <dbReference type="EC" id="1.8.4.11"/>
    </reaction>
</comment>
<accession>A0A511NEF8</accession>
<evidence type="ECO:0000256" key="5">
    <source>
        <dbReference type="ARBA" id="ARBA00024679"/>
    </source>
</evidence>
<dbReference type="GeneID" id="84648772"/>
<dbReference type="InterPro" id="IPR002569">
    <property type="entry name" value="Met_Sox_Rdtase_MsrA_dom"/>
</dbReference>
<dbReference type="Pfam" id="PF01641">
    <property type="entry name" value="SelR"/>
    <property type="match status" value="1"/>
</dbReference>
<dbReference type="OrthoDB" id="4174719at2"/>
<dbReference type="PROSITE" id="PS51790">
    <property type="entry name" value="MSRB"/>
    <property type="match status" value="1"/>
</dbReference>
<dbReference type="GO" id="GO:0030091">
    <property type="term" value="P:protein repair"/>
    <property type="evidence" value="ECO:0007669"/>
    <property type="project" value="InterPro"/>
</dbReference>
<comment type="caution">
    <text evidence="12">The sequence shown here is derived from an EMBL/GenBank/DDBJ whole genome shotgun (WGS) entry which is preliminary data.</text>
</comment>
<reference evidence="12 13" key="1">
    <citation type="submission" date="2019-07" db="EMBL/GenBank/DDBJ databases">
        <title>Whole genome shotgun sequence of Empedobacter brevis NBRC 14943.</title>
        <authorList>
            <person name="Hosoyama A."/>
            <person name="Uohara A."/>
            <person name="Ohji S."/>
            <person name="Ichikawa N."/>
        </authorList>
    </citation>
    <scope>NUCLEOTIDE SEQUENCE [LARGE SCALE GENOMIC DNA]</scope>
    <source>
        <strain evidence="12 13">NBRC 14943</strain>
    </source>
</reference>
<evidence type="ECO:0000256" key="3">
    <source>
        <dbReference type="ARBA" id="ARBA00023002"/>
    </source>
</evidence>
<dbReference type="HAMAP" id="MF_01401">
    <property type="entry name" value="MsrA"/>
    <property type="match status" value="1"/>
</dbReference>
<dbReference type="Pfam" id="PF01625">
    <property type="entry name" value="PMSR"/>
    <property type="match status" value="1"/>
</dbReference>
<feature type="domain" description="MsrB" evidence="11">
    <location>
        <begin position="199"/>
        <end position="322"/>
    </location>
</feature>
<dbReference type="AlphaFoldDB" id="A0A511NEF8"/>
<comment type="catalytic activity">
    <reaction evidence="8 10">
        <text>[thioredoxin]-disulfide + L-methionine + H2O = L-methionine (S)-S-oxide + [thioredoxin]-dithiol</text>
        <dbReference type="Rhea" id="RHEA:19993"/>
        <dbReference type="Rhea" id="RHEA-COMP:10698"/>
        <dbReference type="Rhea" id="RHEA-COMP:10700"/>
        <dbReference type="ChEBI" id="CHEBI:15377"/>
        <dbReference type="ChEBI" id="CHEBI:29950"/>
        <dbReference type="ChEBI" id="CHEBI:50058"/>
        <dbReference type="ChEBI" id="CHEBI:57844"/>
        <dbReference type="ChEBI" id="CHEBI:58772"/>
        <dbReference type="EC" id="1.8.4.11"/>
    </reaction>
</comment>
<evidence type="ECO:0000256" key="1">
    <source>
        <dbReference type="ARBA" id="ARBA00008076"/>
    </source>
</evidence>
<dbReference type="InterPro" id="IPR028427">
    <property type="entry name" value="Met_Sox_Rdtase_MsrB"/>
</dbReference>
<dbReference type="NCBIfam" id="TIGR00357">
    <property type="entry name" value="peptide-methionine (R)-S-oxide reductase MsrB"/>
    <property type="match status" value="1"/>
</dbReference>
<dbReference type="Proteomes" id="UP000321245">
    <property type="component" value="Unassembled WGS sequence"/>
</dbReference>
<evidence type="ECO:0000256" key="6">
    <source>
        <dbReference type="ARBA" id="ARBA00047806"/>
    </source>
</evidence>
<dbReference type="NCBIfam" id="TIGR00401">
    <property type="entry name" value="msrA"/>
    <property type="match status" value="1"/>
</dbReference>
<dbReference type="RefSeq" id="WP_019974008.1">
    <property type="nucleotide sequence ID" value="NZ_BJXC01000002.1"/>
</dbReference>
<dbReference type="Gene3D" id="2.170.150.20">
    <property type="entry name" value="Peptide methionine sulfoxide reductase"/>
    <property type="match status" value="1"/>
</dbReference>
<keyword evidence="3 9" id="KW-0560">Oxidoreductase</keyword>
<comment type="similarity">
    <text evidence="1">In the C-terminal section; belongs to the MsrB Met sulfoxide reductase family.</text>
</comment>
<proteinExistence type="inferred from homology"/>
<comment type="catalytic activity">
    <reaction evidence="7 9">
        <text>L-methionyl-[protein] + [thioredoxin]-disulfide + H2O = L-methionyl-(R)-S-oxide-[protein] + [thioredoxin]-dithiol</text>
        <dbReference type="Rhea" id="RHEA:24164"/>
        <dbReference type="Rhea" id="RHEA-COMP:10698"/>
        <dbReference type="Rhea" id="RHEA-COMP:10700"/>
        <dbReference type="Rhea" id="RHEA-COMP:12313"/>
        <dbReference type="Rhea" id="RHEA-COMP:12314"/>
        <dbReference type="ChEBI" id="CHEBI:15377"/>
        <dbReference type="ChEBI" id="CHEBI:16044"/>
        <dbReference type="ChEBI" id="CHEBI:29950"/>
        <dbReference type="ChEBI" id="CHEBI:45764"/>
        <dbReference type="ChEBI" id="CHEBI:50058"/>
        <dbReference type="EC" id="1.8.4.12"/>
    </reaction>
</comment>
<evidence type="ECO:0000256" key="4">
    <source>
        <dbReference type="ARBA" id="ARBA00023268"/>
    </source>
</evidence>
<comment type="function">
    <text evidence="5 10">Has an important function as a repair enzyme for proteins that have been inactivated by oxidation. Catalyzes the reversible oxidation-reduction of methionine sulfoxide in proteins to methionine.</text>
</comment>
<organism evidence="12 13">
    <name type="scientific">Empedobacter brevis NBRC 14943 = ATCC 43319</name>
    <dbReference type="NCBI Taxonomy" id="1218108"/>
    <lineage>
        <taxon>Bacteria</taxon>
        <taxon>Pseudomonadati</taxon>
        <taxon>Bacteroidota</taxon>
        <taxon>Flavobacteriia</taxon>
        <taxon>Flavobacteriales</taxon>
        <taxon>Weeksellaceae</taxon>
        <taxon>Empedobacter</taxon>
    </lineage>
</organism>
<feature type="active site" description="Nucleophile" evidence="9">
    <location>
        <position position="311"/>
    </location>
</feature>
<dbReference type="GO" id="GO:0033743">
    <property type="term" value="F:peptide-methionine (R)-S-oxide reductase activity"/>
    <property type="evidence" value="ECO:0007669"/>
    <property type="project" value="UniProtKB-UniRule"/>
</dbReference>
<dbReference type="EC" id="1.8.4.12" evidence="9"/>
<protein>
    <recommendedName>
        <fullName evidence="9 10">Multifunctional fusion protein</fullName>
    </recommendedName>
    <domain>
        <recommendedName>
            <fullName evidence="10">Peptide methionine sulfoxide reductase MsrA</fullName>
            <shortName evidence="10">Protein-methionine-S-oxide reductase</shortName>
            <ecNumber evidence="10">1.8.4.11</ecNumber>
        </recommendedName>
        <alternativeName>
            <fullName evidence="10">Peptide-methionine (S)-S-oxide reductase</fullName>
            <shortName evidence="10">Peptide Met(O) reductase</shortName>
        </alternativeName>
    </domain>
    <domain>
        <recommendedName>
            <fullName evidence="9">Peptide methionine sulfoxide reductase MsrB</fullName>
            <ecNumber evidence="9">1.8.4.12</ecNumber>
        </recommendedName>
        <alternativeName>
            <fullName evidence="9">Peptide-methionine (R)-S-oxide reductase</fullName>
        </alternativeName>
    </domain>
</protein>
<dbReference type="STRING" id="1218108.GCA_000382425_00497"/>
<comment type="similarity">
    <text evidence="10">Belongs to the MsrA Met sulfoxide reductase family.</text>
</comment>
<evidence type="ECO:0000256" key="7">
    <source>
        <dbReference type="ARBA" id="ARBA00048488"/>
    </source>
</evidence>
<dbReference type="GO" id="GO:0005737">
    <property type="term" value="C:cytoplasm"/>
    <property type="evidence" value="ECO:0007669"/>
    <property type="project" value="TreeGrafter"/>
</dbReference>
<dbReference type="Gene3D" id="3.30.1060.10">
    <property type="entry name" value="Peptide methionine sulphoxide reductase MsrA"/>
    <property type="match status" value="1"/>
</dbReference>
<evidence type="ECO:0000313" key="13">
    <source>
        <dbReference type="Proteomes" id="UP000321245"/>
    </source>
</evidence>
<comment type="caution">
    <text evidence="9">Lacks conserved residue(s) required for the propagation of feature annotation.</text>
</comment>
<dbReference type="InterPro" id="IPR036509">
    <property type="entry name" value="Met_Sox_Rdtase_MsrA_sf"/>
</dbReference>
<evidence type="ECO:0000256" key="8">
    <source>
        <dbReference type="ARBA" id="ARBA00048782"/>
    </source>
</evidence>
<evidence type="ECO:0000256" key="10">
    <source>
        <dbReference type="HAMAP-Rule" id="MF_01401"/>
    </source>
</evidence>
<gene>
    <name evidence="9" type="primary">msrB</name>
    <name evidence="10" type="synonym">msrA</name>
    <name evidence="12" type="ORF">EB1_05010</name>
</gene>
<comment type="similarity">
    <text evidence="2">In the N-terminal section; belongs to the MsrA Met sulfoxide reductase family.</text>
</comment>
<evidence type="ECO:0000259" key="11">
    <source>
        <dbReference type="PROSITE" id="PS51790"/>
    </source>
</evidence>
<dbReference type="SUPFAM" id="SSF55068">
    <property type="entry name" value="Peptide methionine sulfoxide reductase"/>
    <property type="match status" value="1"/>
</dbReference>
<dbReference type="EC" id="1.8.4.11" evidence="10"/>
<dbReference type="GO" id="GO:0006979">
    <property type="term" value="P:response to oxidative stress"/>
    <property type="evidence" value="ECO:0007669"/>
    <property type="project" value="InterPro"/>
</dbReference>
<dbReference type="PANTHER" id="PTHR10173">
    <property type="entry name" value="METHIONINE SULFOXIDE REDUCTASE"/>
    <property type="match status" value="1"/>
</dbReference>
<dbReference type="PANTHER" id="PTHR10173:SF59">
    <property type="entry name" value="PEPTIDE METHIONINE SULFOXIDE REDUCTASE MSRA_MSRB"/>
    <property type="match status" value="1"/>
</dbReference>
<dbReference type="EMBL" id="BJXC01000002">
    <property type="protein sequence ID" value="GEM50711.1"/>
    <property type="molecule type" value="Genomic_DNA"/>
</dbReference>
<name>A0A511NEF8_9FLAO</name>
<keyword evidence="13" id="KW-1185">Reference proteome</keyword>